<reference evidence="2" key="1">
    <citation type="submission" date="2020-10" db="EMBL/GenBank/DDBJ databases">
        <authorList>
            <person name="Gilroy R."/>
        </authorList>
    </citation>
    <scope>NUCLEOTIDE SEQUENCE</scope>
    <source>
        <strain evidence="2">ChiHcec3-11533</strain>
    </source>
</reference>
<gene>
    <name evidence="2" type="ORF">IAB02_02240</name>
</gene>
<keyword evidence="1" id="KW-0812">Transmembrane</keyword>
<dbReference type="Proteomes" id="UP000824072">
    <property type="component" value="Unassembled WGS sequence"/>
</dbReference>
<accession>A0A9D1I9W7</accession>
<reference evidence="2" key="2">
    <citation type="journal article" date="2021" name="PeerJ">
        <title>Extensive microbial diversity within the chicken gut microbiome revealed by metagenomics and culture.</title>
        <authorList>
            <person name="Gilroy R."/>
            <person name="Ravi A."/>
            <person name="Getino M."/>
            <person name="Pursley I."/>
            <person name="Horton D.L."/>
            <person name="Alikhan N.F."/>
            <person name="Baker D."/>
            <person name="Gharbi K."/>
            <person name="Hall N."/>
            <person name="Watson M."/>
            <person name="Adriaenssens E.M."/>
            <person name="Foster-Nyarko E."/>
            <person name="Jarju S."/>
            <person name="Secka A."/>
            <person name="Antonio M."/>
            <person name="Oren A."/>
            <person name="Chaudhuri R.R."/>
            <person name="La Ragione R."/>
            <person name="Hildebrand F."/>
            <person name="Pallen M.J."/>
        </authorList>
    </citation>
    <scope>NUCLEOTIDE SEQUENCE</scope>
    <source>
        <strain evidence="2">ChiHcec3-11533</strain>
    </source>
</reference>
<keyword evidence="1" id="KW-0472">Membrane</keyword>
<evidence type="ECO:0000256" key="1">
    <source>
        <dbReference type="SAM" id="Phobius"/>
    </source>
</evidence>
<name>A0A9D1I9W7_9FIRM</name>
<comment type="caution">
    <text evidence="2">The sequence shown here is derived from an EMBL/GenBank/DDBJ whole genome shotgun (WGS) entry which is preliminary data.</text>
</comment>
<sequence>MSFAMGMTLFLAVLSLFLVLYGLIGRSKAICLLGLCFLIVTALIFFAVFRGEDIRILFGGVAL</sequence>
<organism evidence="2 3">
    <name type="scientific">Candidatus Pullichristensenella excrementigallinarum</name>
    <dbReference type="NCBI Taxonomy" id="2840907"/>
    <lineage>
        <taxon>Bacteria</taxon>
        <taxon>Bacillati</taxon>
        <taxon>Bacillota</taxon>
        <taxon>Clostridia</taxon>
        <taxon>Candidatus Pullichristensenella</taxon>
    </lineage>
</organism>
<keyword evidence="1" id="KW-1133">Transmembrane helix</keyword>
<evidence type="ECO:0000313" key="2">
    <source>
        <dbReference type="EMBL" id="HIU33362.1"/>
    </source>
</evidence>
<feature type="transmembrane region" description="Helical" evidence="1">
    <location>
        <begin position="32"/>
        <end position="49"/>
    </location>
</feature>
<proteinExistence type="predicted"/>
<dbReference type="EMBL" id="DVMU01000053">
    <property type="protein sequence ID" value="HIU33362.1"/>
    <property type="molecule type" value="Genomic_DNA"/>
</dbReference>
<evidence type="ECO:0000313" key="3">
    <source>
        <dbReference type="Proteomes" id="UP000824072"/>
    </source>
</evidence>
<dbReference type="AlphaFoldDB" id="A0A9D1I9W7"/>
<protein>
    <submittedName>
        <fullName evidence="2">Uncharacterized protein</fullName>
    </submittedName>
</protein>